<dbReference type="AlphaFoldDB" id="A0A5K1DRY5"/>
<organism evidence="1">
    <name type="scientific">Nymphaea colorata</name>
    <name type="common">pocket water lily</name>
    <dbReference type="NCBI Taxonomy" id="210225"/>
    <lineage>
        <taxon>Eukaryota</taxon>
        <taxon>Viridiplantae</taxon>
        <taxon>Streptophyta</taxon>
        <taxon>Embryophyta</taxon>
        <taxon>Tracheophyta</taxon>
        <taxon>Spermatophyta</taxon>
        <taxon>Magnoliopsida</taxon>
        <taxon>Nymphaeales</taxon>
        <taxon>Nymphaeaceae</taxon>
        <taxon>Nymphaea</taxon>
    </lineage>
</organism>
<dbReference type="Gramene" id="NC5G0158260.1">
    <property type="protein sequence ID" value="NC5G0158260.1:cds"/>
    <property type="gene ID" value="NC5G0158260"/>
</dbReference>
<gene>
    <name evidence="1" type="ORF">NYM_LOCUS19583</name>
</gene>
<evidence type="ECO:0000313" key="1">
    <source>
        <dbReference type="EMBL" id="VVW42618.1"/>
    </source>
</evidence>
<sequence length="123" mass="12070">MAPGVPIPDEHGEIVGRVIKGNGDVEATVDAEAAEGAGSLVHGGGREVEVAADLVLDLKVIGKVAAGGDGAVGAGHAVHPGVLPLLNAAPGEQEGLVQLVEHVDDDVVVGGGVDVGSRELPID</sequence>
<dbReference type="EMBL" id="LR721783">
    <property type="protein sequence ID" value="VVW42618.1"/>
    <property type="molecule type" value="Genomic_DNA"/>
</dbReference>
<reference evidence="1" key="1">
    <citation type="submission" date="2019-09" db="EMBL/GenBank/DDBJ databases">
        <authorList>
            <person name="Zhang L."/>
        </authorList>
    </citation>
    <scope>NUCLEOTIDE SEQUENCE</scope>
</reference>
<protein>
    <submittedName>
        <fullName evidence="1">Uncharacterized protein</fullName>
    </submittedName>
</protein>
<accession>A0A5K1DRY5</accession>
<name>A0A5K1DRY5_9MAGN</name>
<proteinExistence type="predicted"/>